<accession>A0ABW0U670</accession>
<evidence type="ECO:0000313" key="3">
    <source>
        <dbReference type="Proteomes" id="UP001596143"/>
    </source>
</evidence>
<dbReference type="RefSeq" id="WP_270896289.1">
    <property type="nucleotide sequence ID" value="NZ_JBHSPF010000015.1"/>
</dbReference>
<evidence type="ECO:0000313" key="2">
    <source>
        <dbReference type="EMBL" id="MFC5627841.1"/>
    </source>
</evidence>
<name>A0ABW0U670_9BACI</name>
<dbReference type="InterPro" id="IPR043727">
    <property type="entry name" value="Lmo0937-like"/>
</dbReference>
<proteinExistence type="predicted"/>
<keyword evidence="1" id="KW-0472">Membrane</keyword>
<reference evidence="3" key="1">
    <citation type="journal article" date="2019" name="Int. J. Syst. Evol. Microbiol.">
        <title>The Global Catalogue of Microorganisms (GCM) 10K type strain sequencing project: providing services to taxonomists for standard genome sequencing and annotation.</title>
        <authorList>
            <consortium name="The Broad Institute Genomics Platform"/>
            <consortium name="The Broad Institute Genome Sequencing Center for Infectious Disease"/>
            <person name="Wu L."/>
            <person name="Ma J."/>
        </authorList>
    </citation>
    <scope>NUCLEOTIDE SEQUENCE [LARGE SCALE GENOMIC DNA]</scope>
    <source>
        <strain evidence="3">CGMCC 1.15790</strain>
    </source>
</reference>
<organism evidence="2 3">
    <name type="scientific">Aliibacillus thermotolerans</name>
    <dbReference type="NCBI Taxonomy" id="1834418"/>
    <lineage>
        <taxon>Bacteria</taxon>
        <taxon>Bacillati</taxon>
        <taxon>Bacillota</taxon>
        <taxon>Bacilli</taxon>
        <taxon>Bacillales</taxon>
        <taxon>Bacillaceae</taxon>
        <taxon>Aliibacillus</taxon>
    </lineage>
</organism>
<evidence type="ECO:0000256" key="1">
    <source>
        <dbReference type="SAM" id="Phobius"/>
    </source>
</evidence>
<sequence>MLTRLAIILFILWAIGFFFGIAGGLIHTLFIVAIVLVIARLLIGKSS</sequence>
<comment type="caution">
    <text evidence="2">The sequence shown here is derived from an EMBL/GenBank/DDBJ whole genome shotgun (WGS) entry which is preliminary data.</text>
</comment>
<dbReference type="Pfam" id="PF18919">
    <property type="entry name" value="DUF5670"/>
    <property type="match status" value="1"/>
</dbReference>
<dbReference type="EMBL" id="JBHSPF010000015">
    <property type="protein sequence ID" value="MFC5627841.1"/>
    <property type="molecule type" value="Genomic_DNA"/>
</dbReference>
<dbReference type="Proteomes" id="UP001596143">
    <property type="component" value="Unassembled WGS sequence"/>
</dbReference>
<protein>
    <submittedName>
        <fullName evidence="2">Lmo0937 family membrane protein</fullName>
    </submittedName>
</protein>
<feature type="transmembrane region" description="Helical" evidence="1">
    <location>
        <begin position="6"/>
        <end position="39"/>
    </location>
</feature>
<keyword evidence="1" id="KW-0812">Transmembrane</keyword>
<dbReference type="NCBIfam" id="NF033488">
    <property type="entry name" value="lmo0937_fam_TM"/>
    <property type="match status" value="1"/>
</dbReference>
<gene>
    <name evidence="2" type="ORF">ACFPTR_02895</name>
</gene>
<keyword evidence="1" id="KW-1133">Transmembrane helix</keyword>
<keyword evidence="3" id="KW-1185">Reference proteome</keyword>